<dbReference type="InParanoid" id="A0A1S4FNF4"/>
<dbReference type="AlphaFoldDB" id="A0A1S4FNF4"/>
<dbReference type="Pfam" id="PF19031">
    <property type="entry name" value="Intu_longin_1"/>
    <property type="match status" value="1"/>
</dbReference>
<feature type="domain" description="CCZ1/INTU second Longin" evidence="3">
    <location>
        <begin position="211"/>
        <end position="288"/>
    </location>
</feature>
<evidence type="ECO:0000313" key="6">
    <source>
        <dbReference type="Proteomes" id="UP000008820"/>
    </source>
</evidence>
<evidence type="ECO:0000259" key="4">
    <source>
        <dbReference type="Pfam" id="PF19033"/>
    </source>
</evidence>
<dbReference type="FunCoup" id="A0A1S4FNF4">
    <property type="interactions" value="2541"/>
</dbReference>
<dbReference type="InterPro" id="IPR013176">
    <property type="entry name" value="Ccz1"/>
</dbReference>
<dbReference type="EnsemblMetazoa" id="AAEL009828-RA">
    <property type="protein sequence ID" value="AAEL009828-PA"/>
    <property type="gene ID" value="AAEL009828"/>
</dbReference>
<dbReference type="GO" id="GO:0035658">
    <property type="term" value="C:Mon1-Ccz1 complex"/>
    <property type="evidence" value="ECO:0007669"/>
    <property type="project" value="InterPro"/>
</dbReference>
<dbReference type="GO" id="GO:0016192">
    <property type="term" value="P:vesicle-mediated transport"/>
    <property type="evidence" value="ECO:0007669"/>
    <property type="project" value="InterPro"/>
</dbReference>
<dbReference type="Proteomes" id="UP000008820">
    <property type="component" value="Chromosome 2"/>
</dbReference>
<dbReference type="InterPro" id="IPR043988">
    <property type="entry name" value="CCZ1/INTU_longin_2"/>
</dbReference>
<organism evidence="5 6">
    <name type="scientific">Aedes aegypti</name>
    <name type="common">Yellowfever mosquito</name>
    <name type="synonym">Culex aegypti</name>
    <dbReference type="NCBI Taxonomy" id="7159"/>
    <lineage>
        <taxon>Eukaryota</taxon>
        <taxon>Metazoa</taxon>
        <taxon>Ecdysozoa</taxon>
        <taxon>Arthropoda</taxon>
        <taxon>Hexapoda</taxon>
        <taxon>Insecta</taxon>
        <taxon>Pterygota</taxon>
        <taxon>Neoptera</taxon>
        <taxon>Endopterygota</taxon>
        <taxon>Diptera</taxon>
        <taxon>Nematocera</taxon>
        <taxon>Culicoidea</taxon>
        <taxon>Culicidae</taxon>
        <taxon>Culicinae</taxon>
        <taxon>Aedini</taxon>
        <taxon>Aedes</taxon>
        <taxon>Stegomyia</taxon>
    </lineage>
</organism>
<sequence length="451" mass="51921">MSLPILKAGISLRSFFVFNSSFGPKEGEEEKKILFYHPQETDIDSKVKDVGLCEAIIQFSNTFTNDNSVHAMHTQKTCQLYHQPEPGYWMTMILNVPFERKTRETGDYNEYHGDDIHDTIYQAVLKQSYRMFRLFHGSFASNLKPDEDLDAVANLIGKLEEFYLKYILHLKLKDCDVLDAFGSVQYLPLNQLLFLRVQNFINMIEATFESIKHCVFLYDDFVIWSGINPHDLYTLYEYLNGPMFQAVTGQEHSRKVYVQENGQDKTYNFMVCRKVQNITLCLFLEKVENEQALYHELNAVINPQLTSISSDITQHLAQQPSPDGSKDDSAATPKFIYFNELNLHYRGTIKLGTQKRNNPSAAIPNDVMNLIVDLLDDAKRNGDDDNTTNATEETILKTHDDYWIVKRSCNSRHVFIVLNKSSTLIDVSEETKRILDQNMKGIFFCNGDSGK</sequence>
<dbReference type="OrthoDB" id="240546at2759"/>
<keyword evidence="6" id="KW-1185">Reference proteome</keyword>
<reference evidence="5 6" key="1">
    <citation type="submission" date="2017-06" db="EMBL/GenBank/DDBJ databases">
        <title>Aedes aegypti genome working group (AGWG) sequencing and assembly.</title>
        <authorList>
            <consortium name="Aedes aegypti Genome Working Group (AGWG)"/>
            <person name="Matthews B.J."/>
        </authorList>
    </citation>
    <scope>NUCLEOTIDE SEQUENCE [LARGE SCALE GENOMIC DNA]</scope>
    <source>
        <strain evidence="5 6">LVP_AGWG</strain>
    </source>
</reference>
<dbReference type="Pfam" id="PF19032">
    <property type="entry name" value="Intu_longin_2"/>
    <property type="match status" value="1"/>
</dbReference>
<proteinExistence type="inferred from homology"/>
<evidence type="ECO:0000259" key="2">
    <source>
        <dbReference type="Pfam" id="PF19031"/>
    </source>
</evidence>
<dbReference type="InterPro" id="IPR043987">
    <property type="entry name" value="CCZ1/INTU/HSP4_longin_1"/>
</dbReference>
<protein>
    <submittedName>
        <fullName evidence="5">Uncharacterized protein</fullName>
    </submittedName>
</protein>
<dbReference type="Pfam" id="PF19033">
    <property type="entry name" value="Intu_longin_3"/>
    <property type="match status" value="1"/>
</dbReference>
<dbReference type="PANTHER" id="PTHR13056">
    <property type="entry name" value="VACUOLAR FUSION PROTEIN CCZ1 HOMOLOG-RELATED"/>
    <property type="match status" value="1"/>
</dbReference>
<gene>
    <name evidence="5" type="primary">5572502</name>
</gene>
<accession>A0A1S4FNF4</accession>
<name>A0A1S4FNF4_AEDAE</name>
<feature type="domain" description="CCZ1/INTU/HPS4 third Longin" evidence="4">
    <location>
        <begin position="331"/>
        <end position="434"/>
    </location>
</feature>
<evidence type="ECO:0000256" key="1">
    <source>
        <dbReference type="ARBA" id="ARBA00005352"/>
    </source>
</evidence>
<evidence type="ECO:0000259" key="3">
    <source>
        <dbReference type="Pfam" id="PF19032"/>
    </source>
</evidence>
<evidence type="ECO:0000313" key="5">
    <source>
        <dbReference type="EnsemblMetazoa" id="AAEL009828-PA"/>
    </source>
</evidence>
<comment type="similarity">
    <text evidence="1">Belongs to the CCZ1 family.</text>
</comment>
<dbReference type="PANTHER" id="PTHR13056:SF0">
    <property type="entry name" value="VACUOLAR FUSION PROTEIN CCZ1 HOMOLOG-RELATED"/>
    <property type="match status" value="1"/>
</dbReference>
<feature type="domain" description="CCZ1/INTU/HSP4 first Longin" evidence="2">
    <location>
        <begin position="13"/>
        <end position="137"/>
    </location>
</feature>
<reference evidence="5" key="2">
    <citation type="submission" date="2020-05" db="UniProtKB">
        <authorList>
            <consortium name="EnsemblMetazoa"/>
        </authorList>
    </citation>
    <scope>IDENTIFICATION</scope>
    <source>
        <strain evidence="5">LVP_AGWG</strain>
    </source>
</reference>
<dbReference type="VEuPathDB" id="VectorBase:AAEL009828"/>
<dbReference type="InterPro" id="IPR043989">
    <property type="entry name" value="CCZ1/INTU/HSP4_longin_3"/>
</dbReference>